<organism evidence="2 3">
    <name type="scientific">Spirosoma liriopis</name>
    <dbReference type="NCBI Taxonomy" id="2937440"/>
    <lineage>
        <taxon>Bacteria</taxon>
        <taxon>Pseudomonadati</taxon>
        <taxon>Bacteroidota</taxon>
        <taxon>Cytophagia</taxon>
        <taxon>Cytophagales</taxon>
        <taxon>Cytophagaceae</taxon>
        <taxon>Spirosoma</taxon>
    </lineage>
</organism>
<name>A0ABT0HR05_9BACT</name>
<dbReference type="RefSeq" id="WP_248479121.1">
    <property type="nucleotide sequence ID" value="NZ_JALPRF010000003.1"/>
</dbReference>
<proteinExistence type="predicted"/>
<evidence type="ECO:0000256" key="1">
    <source>
        <dbReference type="SAM" id="MobiDB-lite"/>
    </source>
</evidence>
<sequence>MTEQSYASGGETTTSAEGTPAFPRVDPKISYSLVLPLVVGHGNQEAGAMLVYRAISQYRQNTLRNLLQNHGADDHSSAVEDLRDLELLEDYSLELVGALQTAARVNYQAYQQAANPDEYEQSRQEWEERDEVRYNEYFKAYRR</sequence>
<evidence type="ECO:0000313" key="2">
    <source>
        <dbReference type="EMBL" id="MCK8494613.1"/>
    </source>
</evidence>
<gene>
    <name evidence="2" type="ORF">M0L20_22285</name>
</gene>
<dbReference type="EMBL" id="JALPRF010000003">
    <property type="protein sequence ID" value="MCK8494613.1"/>
    <property type="molecule type" value="Genomic_DNA"/>
</dbReference>
<evidence type="ECO:0000313" key="3">
    <source>
        <dbReference type="Proteomes" id="UP001202180"/>
    </source>
</evidence>
<comment type="caution">
    <text evidence="2">The sequence shown here is derived from an EMBL/GenBank/DDBJ whole genome shotgun (WGS) entry which is preliminary data.</text>
</comment>
<feature type="compositionally biased region" description="Low complexity" evidence="1">
    <location>
        <begin position="7"/>
        <end position="19"/>
    </location>
</feature>
<keyword evidence="3" id="KW-1185">Reference proteome</keyword>
<reference evidence="2 3" key="1">
    <citation type="submission" date="2022-04" db="EMBL/GenBank/DDBJ databases">
        <title>Spirosoma sp. strain RP8 genome sequencing and assembly.</title>
        <authorList>
            <person name="Jung Y."/>
        </authorList>
    </citation>
    <scope>NUCLEOTIDE SEQUENCE [LARGE SCALE GENOMIC DNA]</scope>
    <source>
        <strain evidence="2 3">RP8</strain>
    </source>
</reference>
<protein>
    <submittedName>
        <fullName evidence="2">Uncharacterized protein</fullName>
    </submittedName>
</protein>
<accession>A0ABT0HR05</accession>
<dbReference type="Proteomes" id="UP001202180">
    <property type="component" value="Unassembled WGS sequence"/>
</dbReference>
<feature type="region of interest" description="Disordered" evidence="1">
    <location>
        <begin position="1"/>
        <end position="22"/>
    </location>
</feature>